<keyword evidence="2" id="KW-0732">Signal</keyword>
<name>A0ABX0YX41_STRTL</name>
<dbReference type="Pfam" id="PF14016">
    <property type="entry name" value="DUF4232"/>
    <property type="match status" value="1"/>
</dbReference>
<feature type="chain" id="PRO_5046167957" evidence="2">
    <location>
        <begin position="21"/>
        <end position="189"/>
    </location>
</feature>
<dbReference type="PROSITE" id="PS51257">
    <property type="entry name" value="PROKAR_LIPOPROTEIN"/>
    <property type="match status" value="1"/>
</dbReference>
<dbReference type="InterPro" id="IPR025326">
    <property type="entry name" value="DUF4232"/>
</dbReference>
<evidence type="ECO:0000256" key="2">
    <source>
        <dbReference type="SAM" id="SignalP"/>
    </source>
</evidence>
<dbReference type="RefSeq" id="WP_125500804.1">
    <property type="nucleotide sequence ID" value="NZ_BMVZ01000005.1"/>
</dbReference>
<gene>
    <name evidence="4" type="ORF">HCJ95_19855</name>
</gene>
<accession>A0ABX0YX41</accession>
<proteinExistence type="predicted"/>
<comment type="caution">
    <text evidence="4">The sequence shown here is derived from an EMBL/GenBank/DDBJ whole genome shotgun (WGS) entry which is preliminary data.</text>
</comment>
<evidence type="ECO:0000313" key="5">
    <source>
        <dbReference type="Proteomes" id="UP000635996"/>
    </source>
</evidence>
<sequence length="189" mass="18902">MRALPIRVAALAAALTAALALTSCGHDGGTEDSHRDTGDSGDTGSKNTDVAACRPDDVTLTAGPVSAAPAAGDTGQVPVTLTNRGARCSLRGFPVVRLKSDSTTWAVPADRTSTPRDLTLATGDAALFTLTYVRGREGDGTSLPATSLTVALPGTAHGTSFSWSYGPVGATATAGTPDASVTAFQLAGD</sequence>
<feature type="signal peptide" evidence="2">
    <location>
        <begin position="1"/>
        <end position="20"/>
    </location>
</feature>
<dbReference type="Proteomes" id="UP000635996">
    <property type="component" value="Unassembled WGS sequence"/>
</dbReference>
<evidence type="ECO:0000256" key="1">
    <source>
        <dbReference type="SAM" id="MobiDB-lite"/>
    </source>
</evidence>
<evidence type="ECO:0000259" key="3">
    <source>
        <dbReference type="Pfam" id="PF14016"/>
    </source>
</evidence>
<evidence type="ECO:0000313" key="4">
    <source>
        <dbReference type="EMBL" id="NJP16469.1"/>
    </source>
</evidence>
<reference evidence="4 5" key="1">
    <citation type="submission" date="2020-03" db="EMBL/GenBank/DDBJ databases">
        <title>WGS of actinomycetes isolated from Thailand.</title>
        <authorList>
            <person name="Thawai C."/>
        </authorList>
    </citation>
    <scope>NUCLEOTIDE SEQUENCE [LARGE SCALE GENOMIC DNA]</scope>
    <source>
        <strain evidence="4 5">NBRC 13905</strain>
    </source>
</reference>
<keyword evidence="5" id="KW-1185">Reference proteome</keyword>
<feature type="domain" description="DUF4232" evidence="3">
    <location>
        <begin position="53"/>
        <end position="185"/>
    </location>
</feature>
<organism evidence="4 5">
    <name type="scientific">Streptomyces thermoviolaceus subsp. thermoviolaceus</name>
    <dbReference type="NCBI Taxonomy" id="66860"/>
    <lineage>
        <taxon>Bacteria</taxon>
        <taxon>Bacillati</taxon>
        <taxon>Actinomycetota</taxon>
        <taxon>Actinomycetes</taxon>
        <taxon>Kitasatosporales</taxon>
        <taxon>Streptomycetaceae</taxon>
        <taxon>Streptomyces</taxon>
    </lineage>
</organism>
<feature type="compositionally biased region" description="Basic and acidic residues" evidence="1">
    <location>
        <begin position="28"/>
        <end position="38"/>
    </location>
</feature>
<protein>
    <submittedName>
        <fullName evidence="4">DUF4232 domain-containing protein</fullName>
    </submittedName>
</protein>
<feature type="region of interest" description="Disordered" evidence="1">
    <location>
        <begin position="26"/>
        <end position="51"/>
    </location>
</feature>
<dbReference type="EMBL" id="JAATEL010000022">
    <property type="protein sequence ID" value="NJP16469.1"/>
    <property type="molecule type" value="Genomic_DNA"/>
</dbReference>